<dbReference type="SUPFAM" id="SSF50729">
    <property type="entry name" value="PH domain-like"/>
    <property type="match status" value="1"/>
</dbReference>
<dbReference type="PANTHER" id="PTHR23138">
    <property type="entry name" value="RAN BINDING PROTEIN"/>
    <property type="match status" value="1"/>
</dbReference>
<feature type="compositionally biased region" description="Low complexity" evidence="3">
    <location>
        <begin position="142"/>
        <end position="161"/>
    </location>
</feature>
<evidence type="ECO:0000313" key="5">
    <source>
        <dbReference type="EMBL" id="KYK59689.1"/>
    </source>
</evidence>
<feature type="region of interest" description="Disordered" evidence="3">
    <location>
        <begin position="191"/>
        <end position="332"/>
    </location>
</feature>
<dbReference type="InterPro" id="IPR000156">
    <property type="entry name" value="Ran_bind_dom"/>
</dbReference>
<keyword evidence="6" id="KW-1185">Reference proteome</keyword>
<feature type="region of interest" description="Disordered" evidence="3">
    <location>
        <begin position="1"/>
        <end position="161"/>
    </location>
</feature>
<sequence>MAGGNLGAGPKIPPPASPEAAEDAKTRATRRELKQSSISDQQSPNSVGSACGSPTEETASARVGDVSGSQTDASAERPSSPKKKRARDELDCPQAFDAEGNGMAGVDLTDVAKNRSLRLEPEKKRARDEVSSESATDPPSEANADIGKAADAAEPELETTTATGAFTTSGFAKLATGASAFASIGASKVSGFGSTATEAPSSFAPPKPSSTSRGATVGGSAPKLSFGGSATASPFANLSSPSNGFGNGVGRGFGSALLGTKPLTSFGAAGGKPLQSGKASKPFGAPDSESDDDDDEDGEYQAESQDDNGNRAATPDKEAEDKRKPKLHKVDVDDGEAGEITLVSVRAKMFSLDKEVGWKERGGGMLKINVPRICVNFDDQGAAMPGSFDVSSLETDDNDLGDDAKGHKVARLIMRQDQTHRVILNTAVVAAMQFQEKASLKAVGILFTAFEGEKATPTSVTMKMSAASAKSFMKEIGMIQQELRRN</sequence>
<name>A0A151GRG0_DRECN</name>
<dbReference type="SMART" id="SM00160">
    <property type="entry name" value="RanBD"/>
    <property type="match status" value="1"/>
</dbReference>
<feature type="compositionally biased region" description="Acidic residues" evidence="3">
    <location>
        <begin position="288"/>
        <end position="306"/>
    </location>
</feature>
<feature type="domain" description="RanBD1" evidence="4">
    <location>
        <begin position="325"/>
        <end position="485"/>
    </location>
</feature>
<comment type="subcellular location">
    <subcellularLocation>
        <location evidence="1">Nucleus</location>
    </subcellularLocation>
</comment>
<dbReference type="Proteomes" id="UP000076580">
    <property type="component" value="Chromosome 01"/>
</dbReference>
<reference evidence="5 6" key="1">
    <citation type="journal article" date="2016" name="Sci. Rep.">
        <title>Insights into Adaptations to a Near-Obligate Nematode Endoparasitic Lifestyle from the Finished Genome of Drechmeria coniospora.</title>
        <authorList>
            <person name="Zhang L."/>
            <person name="Zhou Z."/>
            <person name="Guo Q."/>
            <person name="Fokkens L."/>
            <person name="Miskei M."/>
            <person name="Pocsi I."/>
            <person name="Zhang W."/>
            <person name="Chen M."/>
            <person name="Wang L."/>
            <person name="Sun Y."/>
            <person name="Donzelli B.G."/>
            <person name="Gibson D.M."/>
            <person name="Nelson D.R."/>
            <person name="Luo J.G."/>
            <person name="Rep M."/>
            <person name="Liu H."/>
            <person name="Yang S."/>
            <person name="Wang J."/>
            <person name="Krasnoff S.B."/>
            <person name="Xu Y."/>
            <person name="Molnar I."/>
            <person name="Lin M."/>
        </authorList>
    </citation>
    <scope>NUCLEOTIDE SEQUENCE [LARGE SCALE GENOMIC DNA]</scope>
    <source>
        <strain evidence="5 6">ARSEF 6962</strain>
    </source>
</reference>
<evidence type="ECO:0000256" key="2">
    <source>
        <dbReference type="ARBA" id="ARBA00023242"/>
    </source>
</evidence>
<evidence type="ECO:0000259" key="4">
    <source>
        <dbReference type="PROSITE" id="PS50196"/>
    </source>
</evidence>
<gene>
    <name evidence="5" type="ORF">DCS_00823</name>
</gene>
<dbReference type="PROSITE" id="PS50196">
    <property type="entry name" value="RANBD1"/>
    <property type="match status" value="1"/>
</dbReference>
<dbReference type="EMBL" id="LAYC01000001">
    <property type="protein sequence ID" value="KYK59689.1"/>
    <property type="molecule type" value="Genomic_DNA"/>
</dbReference>
<dbReference type="Gene3D" id="2.30.29.30">
    <property type="entry name" value="Pleckstrin-homology domain (PH domain)/Phosphotyrosine-binding domain (PTB)"/>
    <property type="match status" value="1"/>
</dbReference>
<proteinExistence type="predicted"/>
<evidence type="ECO:0000313" key="6">
    <source>
        <dbReference type="Proteomes" id="UP000076580"/>
    </source>
</evidence>
<organism evidence="5 6">
    <name type="scientific">Drechmeria coniospora</name>
    <name type="common">Nematophagous fungus</name>
    <name type="synonym">Meria coniospora</name>
    <dbReference type="NCBI Taxonomy" id="98403"/>
    <lineage>
        <taxon>Eukaryota</taxon>
        <taxon>Fungi</taxon>
        <taxon>Dikarya</taxon>
        <taxon>Ascomycota</taxon>
        <taxon>Pezizomycotina</taxon>
        <taxon>Sordariomycetes</taxon>
        <taxon>Hypocreomycetidae</taxon>
        <taxon>Hypocreales</taxon>
        <taxon>Ophiocordycipitaceae</taxon>
        <taxon>Drechmeria</taxon>
    </lineage>
</organism>
<comment type="caution">
    <text evidence="5">The sequence shown here is derived from an EMBL/GenBank/DDBJ whole genome shotgun (WGS) entry which is preliminary data.</text>
</comment>
<keyword evidence="2" id="KW-0539">Nucleus</keyword>
<dbReference type="InterPro" id="IPR011993">
    <property type="entry name" value="PH-like_dom_sf"/>
</dbReference>
<dbReference type="InterPro" id="IPR045255">
    <property type="entry name" value="RanBP1-like"/>
</dbReference>
<feature type="compositionally biased region" description="Basic and acidic residues" evidence="3">
    <location>
        <begin position="314"/>
        <end position="332"/>
    </location>
</feature>
<feature type="compositionally biased region" description="Basic and acidic residues" evidence="3">
    <location>
        <begin position="22"/>
        <end position="34"/>
    </location>
</feature>
<dbReference type="PANTHER" id="PTHR23138:SF142">
    <property type="entry name" value="RAN-BINDING PROTEIN 3B-RELATED"/>
    <property type="match status" value="1"/>
</dbReference>
<evidence type="ECO:0000256" key="3">
    <source>
        <dbReference type="SAM" id="MobiDB-lite"/>
    </source>
</evidence>
<feature type="compositionally biased region" description="Basic and acidic residues" evidence="3">
    <location>
        <begin position="110"/>
        <end position="130"/>
    </location>
</feature>
<dbReference type="GO" id="GO:0005634">
    <property type="term" value="C:nucleus"/>
    <property type="evidence" value="ECO:0007669"/>
    <property type="project" value="UniProtKB-SubCell"/>
</dbReference>
<evidence type="ECO:0000256" key="1">
    <source>
        <dbReference type="ARBA" id="ARBA00004123"/>
    </source>
</evidence>
<accession>A0A151GRG0</accession>
<feature type="compositionally biased region" description="Polar residues" evidence="3">
    <location>
        <begin position="35"/>
        <end position="48"/>
    </location>
</feature>
<feature type="compositionally biased region" description="Polar residues" evidence="3">
    <location>
        <begin position="228"/>
        <end position="242"/>
    </location>
</feature>
<dbReference type="STRING" id="98403.A0A151GRG0"/>
<dbReference type="AlphaFoldDB" id="A0A151GRG0"/>
<dbReference type="RefSeq" id="XP_040659041.1">
    <property type="nucleotide sequence ID" value="XM_040798158.1"/>
</dbReference>
<protein>
    <submittedName>
        <fullName evidence="5">Pleckstrin-like protein</fullName>
    </submittedName>
</protein>
<dbReference type="InParanoid" id="A0A151GRG0"/>
<dbReference type="GeneID" id="63713466"/>